<evidence type="ECO:0000313" key="3">
    <source>
        <dbReference type="Proteomes" id="UP000654370"/>
    </source>
</evidence>
<evidence type="ECO:0000313" key="2">
    <source>
        <dbReference type="EMBL" id="KAG2175531.1"/>
    </source>
</evidence>
<dbReference type="Proteomes" id="UP000654370">
    <property type="component" value="Unassembled WGS sequence"/>
</dbReference>
<accession>A0A8H7PLQ2</accession>
<dbReference type="OrthoDB" id="2361284at2759"/>
<reference evidence="2" key="1">
    <citation type="submission" date="2020-12" db="EMBL/GenBank/DDBJ databases">
        <title>Metabolic potential, ecology and presence of endohyphal bacteria is reflected in genomic diversity of Mucoromycotina.</title>
        <authorList>
            <person name="Muszewska A."/>
            <person name="Okrasinska A."/>
            <person name="Steczkiewicz K."/>
            <person name="Drgas O."/>
            <person name="Orlowska M."/>
            <person name="Perlinska-Lenart U."/>
            <person name="Aleksandrzak-Piekarczyk T."/>
            <person name="Szatraj K."/>
            <person name="Zielenkiewicz U."/>
            <person name="Pilsyk S."/>
            <person name="Malc E."/>
            <person name="Mieczkowski P."/>
            <person name="Kruszewska J.S."/>
            <person name="Biernat P."/>
            <person name="Pawlowska J."/>
        </authorList>
    </citation>
    <scope>NUCLEOTIDE SEQUENCE</scope>
    <source>
        <strain evidence="2">WA0000067209</strain>
    </source>
</reference>
<gene>
    <name evidence="2" type="ORF">INT43_001178</name>
</gene>
<proteinExistence type="predicted"/>
<feature type="region of interest" description="Disordered" evidence="1">
    <location>
        <begin position="223"/>
        <end position="246"/>
    </location>
</feature>
<comment type="caution">
    <text evidence="2">The sequence shown here is derived from an EMBL/GenBank/DDBJ whole genome shotgun (WGS) entry which is preliminary data.</text>
</comment>
<dbReference type="AlphaFoldDB" id="A0A8H7PLQ2"/>
<protein>
    <submittedName>
        <fullName evidence="2">Uncharacterized protein</fullName>
    </submittedName>
</protein>
<feature type="compositionally biased region" description="Low complexity" evidence="1">
    <location>
        <begin position="235"/>
        <end position="244"/>
    </location>
</feature>
<name>A0A8H7PLQ2_MORIS</name>
<organism evidence="2 3">
    <name type="scientific">Mortierella isabellina</name>
    <name type="common">Filamentous fungus</name>
    <name type="synonym">Umbelopsis isabellina</name>
    <dbReference type="NCBI Taxonomy" id="91625"/>
    <lineage>
        <taxon>Eukaryota</taxon>
        <taxon>Fungi</taxon>
        <taxon>Fungi incertae sedis</taxon>
        <taxon>Mucoromycota</taxon>
        <taxon>Mucoromycotina</taxon>
        <taxon>Umbelopsidomycetes</taxon>
        <taxon>Umbelopsidales</taxon>
        <taxon>Umbelopsidaceae</taxon>
        <taxon>Umbelopsis</taxon>
    </lineage>
</organism>
<dbReference type="EMBL" id="JAEPQZ010000011">
    <property type="protein sequence ID" value="KAG2175531.1"/>
    <property type="molecule type" value="Genomic_DNA"/>
</dbReference>
<sequence length="451" mass="50659">MMCRSPSLHYATSQLSNDFQSTEHRYANDKQHAMLHRVLELVEDLSARVDSMQSSKSERPPVDIFKPLPQVRYSGISVSGIVKEEDSSPLPARHSLKSKQTLSDAHFTMKKEFKVDQVLDPLHPDVHANYIKVLESFSHEVLPDNLSWSANTSNDRISDSNGHQVDLRSRYAQAYLLLQCTQAAVRSPQKIDSLINAVNSIALYEMQRVVDIQNEFPYKMLPSDIESNPHRQRDSSSTISSSFSQEKAHAPLFLRSSGQQSMESIELQPIANDPTDPAYMPLLEYKVQLMQSPSVPCFKTAGYIEDLNTPVFDHTDGEQQPYAIKKCQSALELTSFASFHGDDAFKLAPIDHSEDVVSDFFESGFDEQVKTPMVLCEAFEEPVERRNASEFLFALPRSQSSISSFRPISKSLSSVRLTKSNPGTKNPKFVRSLVKKKESFAKLFAGASGKQ</sequence>
<keyword evidence="3" id="KW-1185">Reference proteome</keyword>
<evidence type="ECO:0000256" key="1">
    <source>
        <dbReference type="SAM" id="MobiDB-lite"/>
    </source>
</evidence>